<dbReference type="AlphaFoldDB" id="A0A6C0ECB0"/>
<name>A0A6C0ECB0_9ZZZZ</name>
<protein>
    <submittedName>
        <fullName evidence="1">Uncharacterized protein</fullName>
    </submittedName>
</protein>
<organism evidence="1">
    <name type="scientific">viral metagenome</name>
    <dbReference type="NCBI Taxonomy" id="1070528"/>
    <lineage>
        <taxon>unclassified sequences</taxon>
        <taxon>metagenomes</taxon>
        <taxon>organismal metagenomes</taxon>
    </lineage>
</organism>
<sequence length="140" mass="16457">MTEKQKKEMPPELIEKIKVNTVDEVLDLYPNLKRDRTMILNFILKKKIRTSNVLDAIDYNGIRYYLDDDTSCIYDKKVRIVGVFQSKFGKKTLYVSDDNFCRTKLGNDYLLGSKTKCIYDKKNNIVGVCVVKDNKKIYYF</sequence>
<proteinExistence type="predicted"/>
<dbReference type="EMBL" id="MN739776">
    <property type="protein sequence ID" value="QHT25909.1"/>
    <property type="molecule type" value="Genomic_DNA"/>
</dbReference>
<reference evidence="1" key="1">
    <citation type="journal article" date="2020" name="Nature">
        <title>Giant virus diversity and host interactions through global metagenomics.</title>
        <authorList>
            <person name="Schulz F."/>
            <person name="Roux S."/>
            <person name="Paez-Espino D."/>
            <person name="Jungbluth S."/>
            <person name="Walsh D.A."/>
            <person name="Denef V.J."/>
            <person name="McMahon K.D."/>
            <person name="Konstantinidis K.T."/>
            <person name="Eloe-Fadrosh E.A."/>
            <person name="Kyrpides N.C."/>
            <person name="Woyke T."/>
        </authorList>
    </citation>
    <scope>NUCLEOTIDE SEQUENCE</scope>
    <source>
        <strain evidence="1">GVMAG-M-3300023179-27</strain>
    </source>
</reference>
<accession>A0A6C0ECB0</accession>
<evidence type="ECO:0000313" key="1">
    <source>
        <dbReference type="EMBL" id="QHT25909.1"/>
    </source>
</evidence>